<dbReference type="RefSeq" id="WP_146654435.1">
    <property type="nucleotide sequence ID" value="NZ_CP012333.1"/>
</dbReference>
<sequence length="70" mass="8177">MSADARIEQVRAGVLSRVLREAGEQQFRLWMKTLLETRLSADEPLLRWGRFRNDADSMAGMRGTTDWFFE</sequence>
<evidence type="ECO:0000313" key="2">
    <source>
        <dbReference type="Proteomes" id="UP000064967"/>
    </source>
</evidence>
<gene>
    <name evidence="1" type="ORF">AKJ09_10374</name>
</gene>
<name>A0A0K1QD76_9BACT</name>
<reference evidence="1 2" key="1">
    <citation type="submission" date="2015-08" db="EMBL/GenBank/DDBJ databases">
        <authorList>
            <person name="Babu N.S."/>
            <person name="Beckwith C.J."/>
            <person name="Beseler K.G."/>
            <person name="Brison A."/>
            <person name="Carone J.V."/>
            <person name="Caskin T.P."/>
            <person name="Diamond M."/>
            <person name="Durham M.E."/>
            <person name="Foxe J.M."/>
            <person name="Go M."/>
            <person name="Henderson B.A."/>
            <person name="Jones I.B."/>
            <person name="McGettigan J.A."/>
            <person name="Micheletti S.J."/>
            <person name="Nasrallah M.E."/>
            <person name="Ortiz D."/>
            <person name="Piller C.R."/>
            <person name="Privatt S.R."/>
            <person name="Schneider S.L."/>
            <person name="Sharp S."/>
            <person name="Smith T.C."/>
            <person name="Stanton J.D."/>
            <person name="Ullery H.E."/>
            <person name="Wilson R.J."/>
            <person name="Serrano M.G."/>
            <person name="Buck G."/>
            <person name="Lee V."/>
            <person name="Wang Y."/>
            <person name="Carvalho R."/>
            <person name="Voegtly L."/>
            <person name="Shi R."/>
            <person name="Duckworth R."/>
            <person name="Johnson A."/>
            <person name="Loviza R."/>
            <person name="Walstead R."/>
            <person name="Shah Z."/>
            <person name="Kiflezghi M."/>
            <person name="Wade K."/>
            <person name="Ball S.L."/>
            <person name="Bradley K.W."/>
            <person name="Asai D.J."/>
            <person name="Bowman C.A."/>
            <person name="Russell D.A."/>
            <person name="Pope W.H."/>
            <person name="Jacobs-Sera D."/>
            <person name="Hendrix R.W."/>
            <person name="Hatfull G.F."/>
        </authorList>
    </citation>
    <scope>NUCLEOTIDE SEQUENCE [LARGE SCALE GENOMIC DNA]</scope>
    <source>
        <strain evidence="1 2">DSM 27648</strain>
    </source>
</reference>
<proteinExistence type="predicted"/>
<dbReference type="EMBL" id="CP012333">
    <property type="protein sequence ID" value="AKV03711.1"/>
    <property type="molecule type" value="Genomic_DNA"/>
</dbReference>
<accession>A0A0K1QD76</accession>
<dbReference type="STRING" id="1391654.AKJ09_10374"/>
<evidence type="ECO:0000313" key="1">
    <source>
        <dbReference type="EMBL" id="AKV03711.1"/>
    </source>
</evidence>
<protein>
    <submittedName>
        <fullName evidence="1">Uncharacterized protein</fullName>
    </submittedName>
</protein>
<dbReference type="Proteomes" id="UP000064967">
    <property type="component" value="Chromosome"/>
</dbReference>
<dbReference type="AlphaFoldDB" id="A0A0K1QD76"/>
<dbReference type="KEGG" id="llu:AKJ09_10374"/>
<keyword evidence="2" id="KW-1185">Reference proteome</keyword>
<organism evidence="1 2">
    <name type="scientific">Labilithrix luteola</name>
    <dbReference type="NCBI Taxonomy" id="1391654"/>
    <lineage>
        <taxon>Bacteria</taxon>
        <taxon>Pseudomonadati</taxon>
        <taxon>Myxococcota</taxon>
        <taxon>Polyangia</taxon>
        <taxon>Polyangiales</taxon>
        <taxon>Labilitrichaceae</taxon>
        <taxon>Labilithrix</taxon>
    </lineage>
</organism>